<evidence type="ECO:0000256" key="5">
    <source>
        <dbReference type="ARBA" id="ARBA00023004"/>
    </source>
</evidence>
<reference evidence="9 10" key="1">
    <citation type="submission" date="2018-05" db="EMBL/GenBank/DDBJ databases">
        <title>Vibrio limimaris sp. nov., isolated from marine sediment.</title>
        <authorList>
            <person name="Li C.-M."/>
        </authorList>
    </citation>
    <scope>NUCLEOTIDE SEQUENCE [LARGE SCALE GENOMIC DNA]</scope>
    <source>
        <strain evidence="9 10">E4404</strain>
    </source>
</reference>
<dbReference type="GO" id="GO:1902201">
    <property type="term" value="P:negative regulation of bacterial-type flagellum-dependent cell motility"/>
    <property type="evidence" value="ECO:0007669"/>
    <property type="project" value="TreeGrafter"/>
</dbReference>
<accession>A0A2U3BBN1</accession>
<comment type="similarity">
    <text evidence="2">Belongs to the hemerythrin family.</text>
</comment>
<dbReference type="EMBL" id="QFWT01000003">
    <property type="protein sequence ID" value="PWI34201.1"/>
    <property type="molecule type" value="Genomic_DNA"/>
</dbReference>
<dbReference type="AlphaFoldDB" id="A0A2U3BBN1"/>
<feature type="domain" description="GGDEF" evidence="8">
    <location>
        <begin position="238"/>
        <end position="371"/>
    </location>
</feature>
<dbReference type="InterPro" id="IPR000160">
    <property type="entry name" value="GGDEF_dom"/>
</dbReference>
<dbReference type="GO" id="GO:0052621">
    <property type="term" value="F:diguanylate cyclase activity"/>
    <property type="evidence" value="ECO:0007669"/>
    <property type="project" value="UniProtKB-EC"/>
</dbReference>
<evidence type="ECO:0000256" key="2">
    <source>
        <dbReference type="ARBA" id="ARBA00010587"/>
    </source>
</evidence>
<dbReference type="InterPro" id="IPR050469">
    <property type="entry name" value="Diguanylate_Cyclase"/>
</dbReference>
<gene>
    <name evidence="9" type="ORF">DI392_07525</name>
</gene>
<dbReference type="OrthoDB" id="9813903at2"/>
<evidence type="ECO:0000256" key="1">
    <source>
        <dbReference type="ARBA" id="ARBA00001946"/>
    </source>
</evidence>
<comment type="caution">
    <text evidence="9">The sequence shown here is derived from an EMBL/GenBank/DDBJ whole genome shotgun (WGS) entry which is preliminary data.</text>
</comment>
<dbReference type="SUPFAM" id="SSF55073">
    <property type="entry name" value="Nucleotide cyclase"/>
    <property type="match status" value="1"/>
</dbReference>
<dbReference type="NCBIfam" id="TIGR00254">
    <property type="entry name" value="GGDEF"/>
    <property type="match status" value="1"/>
</dbReference>
<dbReference type="Proteomes" id="UP000245362">
    <property type="component" value="Unassembled WGS sequence"/>
</dbReference>
<dbReference type="Gene3D" id="1.20.120.50">
    <property type="entry name" value="Hemerythrin-like"/>
    <property type="match status" value="1"/>
</dbReference>
<proteinExistence type="inferred from homology"/>
<dbReference type="GO" id="GO:0046872">
    <property type="term" value="F:metal ion binding"/>
    <property type="evidence" value="ECO:0007669"/>
    <property type="project" value="UniProtKB-KW"/>
</dbReference>
<dbReference type="GO" id="GO:0005886">
    <property type="term" value="C:plasma membrane"/>
    <property type="evidence" value="ECO:0007669"/>
    <property type="project" value="TreeGrafter"/>
</dbReference>
<feature type="coiled-coil region" evidence="7">
    <location>
        <begin position="169"/>
        <end position="203"/>
    </location>
</feature>
<evidence type="ECO:0000313" key="9">
    <source>
        <dbReference type="EMBL" id="PWI34201.1"/>
    </source>
</evidence>
<dbReference type="PROSITE" id="PS50887">
    <property type="entry name" value="GGDEF"/>
    <property type="match status" value="1"/>
</dbReference>
<keyword evidence="4" id="KW-0479">Metal-binding</keyword>
<keyword evidence="10" id="KW-1185">Reference proteome</keyword>
<evidence type="ECO:0000256" key="6">
    <source>
        <dbReference type="ARBA" id="ARBA00034247"/>
    </source>
</evidence>
<dbReference type="Pfam" id="PF00990">
    <property type="entry name" value="GGDEF"/>
    <property type="match status" value="1"/>
</dbReference>
<keyword evidence="5" id="KW-0408">Iron</keyword>
<sequence length="376" mass="43453">MKSFQWNEYFETGIEDVDSQHLILVELLNECGALVAENNVTVEALNQAIKKLSDYTIYHFKEEETLMRSVGIDNQHFIAHRFLHKKFIQDIHDFSKVVLVEGTEERFVRQLFEYLVQWLVYHILGSDQNMARQLEAIRNGEHPQQVYEREEREHKESVGPLLHALQTMFEQVSDRNKELMLLNQSLEEKVEERTRQLMAANKKLELLSYTDTLTRLPNRRYGLNKLDKEWETSVSDDKPLLCMLIDIDNFKLVNDNGGHAMGDEVLADVAEKLSQNLRKEDTICRLGGDEFLAICPGLTFEDAMNLASRILVHIRAIRKQCGEYCWTGSLSIGVAERNEGMNHSRELIKEADKAVYKAKNSGRNQVCHLLDKVTVS</sequence>
<evidence type="ECO:0000259" key="8">
    <source>
        <dbReference type="PROSITE" id="PS50887"/>
    </source>
</evidence>
<dbReference type="InterPro" id="IPR043128">
    <property type="entry name" value="Rev_trsase/Diguanyl_cyclase"/>
</dbReference>
<dbReference type="NCBIfam" id="NF033749">
    <property type="entry name" value="bact_hemeryth"/>
    <property type="match status" value="1"/>
</dbReference>
<dbReference type="InterPro" id="IPR012827">
    <property type="entry name" value="Hemerythrin_metal-bd"/>
</dbReference>
<dbReference type="InterPro" id="IPR012312">
    <property type="entry name" value="Hemerythrin-like"/>
</dbReference>
<dbReference type="Pfam" id="PF01814">
    <property type="entry name" value="Hemerythrin"/>
    <property type="match status" value="1"/>
</dbReference>
<dbReference type="FunFam" id="3.30.70.270:FF:000001">
    <property type="entry name" value="Diguanylate cyclase domain protein"/>
    <property type="match status" value="1"/>
</dbReference>
<dbReference type="InterPro" id="IPR035938">
    <property type="entry name" value="Hemerythrin-like_sf"/>
</dbReference>
<dbReference type="SUPFAM" id="SSF47188">
    <property type="entry name" value="Hemerythrin-like"/>
    <property type="match status" value="1"/>
</dbReference>
<dbReference type="Gene3D" id="3.30.70.270">
    <property type="match status" value="1"/>
</dbReference>
<name>A0A2U3BBN1_9VIBR</name>
<organism evidence="9 10">
    <name type="scientific">Vibrio albus</name>
    <dbReference type="NCBI Taxonomy" id="2200953"/>
    <lineage>
        <taxon>Bacteria</taxon>
        <taxon>Pseudomonadati</taxon>
        <taxon>Pseudomonadota</taxon>
        <taxon>Gammaproteobacteria</taxon>
        <taxon>Vibrionales</taxon>
        <taxon>Vibrionaceae</taxon>
        <taxon>Vibrio</taxon>
    </lineage>
</organism>
<dbReference type="PANTHER" id="PTHR45138:SF9">
    <property type="entry name" value="DIGUANYLATE CYCLASE DGCM-RELATED"/>
    <property type="match status" value="1"/>
</dbReference>
<comment type="cofactor">
    <cofactor evidence="1">
        <name>Mg(2+)</name>
        <dbReference type="ChEBI" id="CHEBI:18420"/>
    </cofactor>
</comment>
<dbReference type="EC" id="2.7.7.65" evidence="3"/>
<evidence type="ECO:0000256" key="3">
    <source>
        <dbReference type="ARBA" id="ARBA00012528"/>
    </source>
</evidence>
<dbReference type="NCBIfam" id="TIGR02481">
    <property type="entry name" value="hemeryth_dom"/>
    <property type="match status" value="1"/>
</dbReference>
<dbReference type="InterPro" id="IPR029787">
    <property type="entry name" value="Nucleotide_cyclase"/>
</dbReference>
<dbReference type="SMART" id="SM00267">
    <property type="entry name" value="GGDEF"/>
    <property type="match status" value="1"/>
</dbReference>
<dbReference type="CDD" id="cd01949">
    <property type="entry name" value="GGDEF"/>
    <property type="match status" value="1"/>
</dbReference>
<dbReference type="CDD" id="cd12107">
    <property type="entry name" value="Hemerythrin"/>
    <property type="match status" value="1"/>
</dbReference>
<evidence type="ECO:0000256" key="7">
    <source>
        <dbReference type="SAM" id="Coils"/>
    </source>
</evidence>
<keyword evidence="7" id="KW-0175">Coiled coil</keyword>
<comment type="catalytic activity">
    <reaction evidence="6">
        <text>2 GTP = 3',3'-c-di-GMP + 2 diphosphate</text>
        <dbReference type="Rhea" id="RHEA:24898"/>
        <dbReference type="ChEBI" id="CHEBI:33019"/>
        <dbReference type="ChEBI" id="CHEBI:37565"/>
        <dbReference type="ChEBI" id="CHEBI:58805"/>
        <dbReference type="EC" id="2.7.7.65"/>
    </reaction>
</comment>
<evidence type="ECO:0000313" key="10">
    <source>
        <dbReference type="Proteomes" id="UP000245362"/>
    </source>
</evidence>
<dbReference type="PANTHER" id="PTHR45138">
    <property type="entry name" value="REGULATORY COMPONENTS OF SENSORY TRANSDUCTION SYSTEM"/>
    <property type="match status" value="1"/>
</dbReference>
<evidence type="ECO:0000256" key="4">
    <source>
        <dbReference type="ARBA" id="ARBA00022723"/>
    </source>
</evidence>
<protein>
    <recommendedName>
        <fullName evidence="3">diguanylate cyclase</fullName>
        <ecNumber evidence="3">2.7.7.65</ecNumber>
    </recommendedName>
</protein>
<dbReference type="GO" id="GO:0043709">
    <property type="term" value="P:cell adhesion involved in single-species biofilm formation"/>
    <property type="evidence" value="ECO:0007669"/>
    <property type="project" value="TreeGrafter"/>
</dbReference>